<accession>W7F2G1</accession>
<dbReference type="HOGENOM" id="CLU_072835_0_0_1"/>
<gene>
    <name evidence="3" type="ORF">COCVIDRAFT_11609</name>
</gene>
<dbReference type="RefSeq" id="XP_014561834.1">
    <property type="nucleotide sequence ID" value="XM_014706348.1"/>
</dbReference>
<protein>
    <submittedName>
        <fullName evidence="3">Uncharacterized protein</fullName>
    </submittedName>
</protein>
<sequence length="354" mass="40819">MSSSRTIDDVERQAAQESPQETSSVSDQKRSRMTPFFGLGSDIPSRSSGCLLDRTAQYCFLCLQGKKLGQYAVRVPCFRPTKERRVIRRRRVTKGEGAQSEKVTYEKLDPKENACENDAAIYQRLNDVCFQYQGKWKRWIPFYGVVDVYEVEFWLLGDPEGAGPIPVHIYPVNVEEIRKRTDRIIALEPDHNFDDHCDDQGGHSEDCENMMDALNKPCIKDQIRMAKQRMKKLDSLYLLKDCARKPQKAIGLRTLEGMVQESCIYNIKQITVPGRQQYYHQTDKLRGIEFVMGWQIDRIIYEMPVKIAWIWFSLTITWLCVIVWGGLAGDWSTAMAFGQLLVAFISLIFLCAKD</sequence>
<evidence type="ECO:0000256" key="1">
    <source>
        <dbReference type="SAM" id="MobiDB-lite"/>
    </source>
</evidence>
<proteinExistence type="predicted"/>
<feature type="compositionally biased region" description="Basic and acidic residues" evidence="1">
    <location>
        <begin position="1"/>
        <end position="14"/>
    </location>
</feature>
<keyword evidence="2" id="KW-0472">Membrane</keyword>
<reference evidence="3 4" key="1">
    <citation type="journal article" date="2013" name="PLoS Genet.">
        <title>Comparative genome structure, secondary metabolite, and effector coding capacity across Cochliobolus pathogens.</title>
        <authorList>
            <person name="Condon B.J."/>
            <person name="Leng Y."/>
            <person name="Wu D."/>
            <person name="Bushley K.E."/>
            <person name="Ohm R.A."/>
            <person name="Otillar R."/>
            <person name="Martin J."/>
            <person name="Schackwitz W."/>
            <person name="Grimwood J."/>
            <person name="MohdZainudin N."/>
            <person name="Xue C."/>
            <person name="Wang R."/>
            <person name="Manning V.A."/>
            <person name="Dhillon B."/>
            <person name="Tu Z.J."/>
            <person name="Steffenson B.J."/>
            <person name="Salamov A."/>
            <person name="Sun H."/>
            <person name="Lowry S."/>
            <person name="LaButti K."/>
            <person name="Han J."/>
            <person name="Copeland A."/>
            <person name="Lindquist E."/>
            <person name="Barry K."/>
            <person name="Schmutz J."/>
            <person name="Baker S.E."/>
            <person name="Ciuffetti L.M."/>
            <person name="Grigoriev I.V."/>
            <person name="Zhong S."/>
            <person name="Turgeon B.G."/>
        </authorList>
    </citation>
    <scope>NUCLEOTIDE SEQUENCE [LARGE SCALE GENOMIC DNA]</scope>
    <source>
        <strain evidence="3 4">FI3</strain>
    </source>
</reference>
<dbReference type="GeneID" id="26250859"/>
<dbReference type="Proteomes" id="UP000054337">
    <property type="component" value="Unassembled WGS sequence"/>
</dbReference>
<dbReference type="EMBL" id="KI968694">
    <property type="protein sequence ID" value="EUN32340.1"/>
    <property type="molecule type" value="Genomic_DNA"/>
</dbReference>
<dbReference type="AlphaFoldDB" id="W7F2G1"/>
<feature type="transmembrane region" description="Helical" evidence="2">
    <location>
        <begin position="333"/>
        <end position="352"/>
    </location>
</feature>
<evidence type="ECO:0000256" key="2">
    <source>
        <dbReference type="SAM" id="Phobius"/>
    </source>
</evidence>
<keyword evidence="2" id="KW-1133">Transmembrane helix</keyword>
<evidence type="ECO:0000313" key="4">
    <source>
        <dbReference type="Proteomes" id="UP000054337"/>
    </source>
</evidence>
<feature type="transmembrane region" description="Helical" evidence="2">
    <location>
        <begin position="308"/>
        <end position="327"/>
    </location>
</feature>
<name>W7F2G1_BIPV3</name>
<feature type="region of interest" description="Disordered" evidence="1">
    <location>
        <begin position="1"/>
        <end position="39"/>
    </location>
</feature>
<keyword evidence="2" id="KW-0812">Transmembrane</keyword>
<feature type="compositionally biased region" description="Polar residues" evidence="1">
    <location>
        <begin position="15"/>
        <end position="26"/>
    </location>
</feature>
<evidence type="ECO:0000313" key="3">
    <source>
        <dbReference type="EMBL" id="EUN32340.1"/>
    </source>
</evidence>
<organism evidence="3 4">
    <name type="scientific">Bipolaris victoriae (strain FI3)</name>
    <name type="common">Victoria blight of oats agent</name>
    <name type="synonym">Cochliobolus victoriae</name>
    <dbReference type="NCBI Taxonomy" id="930091"/>
    <lineage>
        <taxon>Eukaryota</taxon>
        <taxon>Fungi</taxon>
        <taxon>Dikarya</taxon>
        <taxon>Ascomycota</taxon>
        <taxon>Pezizomycotina</taxon>
        <taxon>Dothideomycetes</taxon>
        <taxon>Pleosporomycetidae</taxon>
        <taxon>Pleosporales</taxon>
        <taxon>Pleosporineae</taxon>
        <taxon>Pleosporaceae</taxon>
        <taxon>Bipolaris</taxon>
    </lineage>
</organism>
<keyword evidence="4" id="KW-1185">Reference proteome</keyword>